<proteinExistence type="predicted"/>
<evidence type="ECO:0000313" key="3">
    <source>
        <dbReference type="Proteomes" id="UP001174909"/>
    </source>
</evidence>
<comment type="caution">
    <text evidence="2">The sequence shown here is derived from an EMBL/GenBank/DDBJ whole genome shotgun (WGS) entry which is preliminary data.</text>
</comment>
<accession>A0AA35SGU7</accession>
<reference evidence="2" key="1">
    <citation type="submission" date="2023-03" db="EMBL/GenBank/DDBJ databases">
        <authorList>
            <person name="Steffen K."/>
            <person name="Cardenas P."/>
        </authorList>
    </citation>
    <scope>NUCLEOTIDE SEQUENCE</scope>
</reference>
<feature type="non-terminal residue" evidence="2">
    <location>
        <position position="1"/>
    </location>
</feature>
<dbReference type="AlphaFoldDB" id="A0AA35SGU7"/>
<feature type="compositionally biased region" description="Polar residues" evidence="1">
    <location>
        <begin position="1"/>
        <end position="16"/>
    </location>
</feature>
<feature type="region of interest" description="Disordered" evidence="1">
    <location>
        <begin position="34"/>
        <end position="92"/>
    </location>
</feature>
<feature type="compositionally biased region" description="Acidic residues" evidence="1">
    <location>
        <begin position="68"/>
        <end position="82"/>
    </location>
</feature>
<feature type="region of interest" description="Disordered" evidence="1">
    <location>
        <begin position="1"/>
        <end position="20"/>
    </location>
</feature>
<name>A0AA35SGU7_GEOBA</name>
<evidence type="ECO:0000313" key="2">
    <source>
        <dbReference type="EMBL" id="CAI8029354.1"/>
    </source>
</evidence>
<feature type="compositionally biased region" description="Low complexity" evidence="1">
    <location>
        <begin position="43"/>
        <end position="57"/>
    </location>
</feature>
<dbReference type="Proteomes" id="UP001174909">
    <property type="component" value="Unassembled WGS sequence"/>
</dbReference>
<keyword evidence="3" id="KW-1185">Reference proteome</keyword>
<organism evidence="2 3">
    <name type="scientific">Geodia barretti</name>
    <name type="common">Barrett's horny sponge</name>
    <dbReference type="NCBI Taxonomy" id="519541"/>
    <lineage>
        <taxon>Eukaryota</taxon>
        <taxon>Metazoa</taxon>
        <taxon>Porifera</taxon>
        <taxon>Demospongiae</taxon>
        <taxon>Heteroscleromorpha</taxon>
        <taxon>Tetractinellida</taxon>
        <taxon>Astrophorina</taxon>
        <taxon>Geodiidae</taxon>
        <taxon>Geodia</taxon>
    </lineage>
</organism>
<sequence>QQQRIRGTPSVSSAANRVTLDGYELSELGKPLLGGAEAESKRSSSSMQESLSSRSGSNDTLGIWDDVSYPEEEYSGDSEEMEGVTGGEGGEGVMLDSWIKELESGIKGMSGVAGGTTEVNQQ</sequence>
<protein>
    <submittedName>
        <fullName evidence="2">Uncharacterized protein</fullName>
    </submittedName>
</protein>
<dbReference type="EMBL" id="CASHTH010002397">
    <property type="protein sequence ID" value="CAI8029354.1"/>
    <property type="molecule type" value="Genomic_DNA"/>
</dbReference>
<evidence type="ECO:0000256" key="1">
    <source>
        <dbReference type="SAM" id="MobiDB-lite"/>
    </source>
</evidence>
<gene>
    <name evidence="2" type="ORF">GBAR_LOCUS16680</name>
</gene>